<dbReference type="Proteomes" id="UP000292052">
    <property type="component" value="Unassembled WGS sequence"/>
</dbReference>
<evidence type="ECO:0000313" key="15">
    <source>
        <dbReference type="Proteomes" id="UP000292052"/>
    </source>
</evidence>
<accession>A0A482VVK7</accession>
<sequence>MDEIRSDDHKIKTENVKSDSCSQKLRKYFAEYCKDSSIHGIKYIGEQNRTLIEKFWWLTAITFALYYCIILMKAKSDPGIFNYTDYLYKKRRGQSMSKEE</sequence>
<reference evidence="14 15" key="1">
    <citation type="submission" date="2017-03" db="EMBL/GenBank/DDBJ databases">
        <title>Genome of the blue death feigning beetle - Asbolus verrucosus.</title>
        <authorList>
            <person name="Rider S.D."/>
        </authorList>
    </citation>
    <scope>NUCLEOTIDE SEQUENCE [LARGE SCALE GENOMIC DNA]</scope>
    <source>
        <strain evidence="14">Butters</strain>
        <tissue evidence="14">Head and leg muscle</tissue>
    </source>
</reference>
<keyword evidence="6 13" id="KW-1133">Transmembrane helix</keyword>
<dbReference type="GO" id="GO:0005272">
    <property type="term" value="F:sodium channel activity"/>
    <property type="evidence" value="ECO:0007669"/>
    <property type="project" value="UniProtKB-KW"/>
</dbReference>
<dbReference type="OrthoDB" id="6238402at2759"/>
<evidence type="ECO:0000256" key="12">
    <source>
        <dbReference type="RuleBase" id="RU000679"/>
    </source>
</evidence>
<dbReference type="Pfam" id="PF00858">
    <property type="entry name" value="ASC"/>
    <property type="match status" value="1"/>
</dbReference>
<evidence type="ECO:0000256" key="11">
    <source>
        <dbReference type="ARBA" id="ARBA00023303"/>
    </source>
</evidence>
<evidence type="ECO:0000256" key="10">
    <source>
        <dbReference type="ARBA" id="ARBA00023201"/>
    </source>
</evidence>
<evidence type="ECO:0000256" key="2">
    <source>
        <dbReference type="ARBA" id="ARBA00007193"/>
    </source>
</evidence>
<evidence type="ECO:0000256" key="6">
    <source>
        <dbReference type="ARBA" id="ARBA00022989"/>
    </source>
</evidence>
<evidence type="ECO:0000256" key="1">
    <source>
        <dbReference type="ARBA" id="ARBA00004141"/>
    </source>
</evidence>
<evidence type="ECO:0000256" key="4">
    <source>
        <dbReference type="ARBA" id="ARBA00022461"/>
    </source>
</evidence>
<protein>
    <submittedName>
        <fullName evidence="14">ASC domain containing protein</fullName>
    </submittedName>
</protein>
<feature type="transmembrane region" description="Helical" evidence="13">
    <location>
        <begin position="55"/>
        <end position="72"/>
    </location>
</feature>
<dbReference type="InterPro" id="IPR001873">
    <property type="entry name" value="ENaC"/>
</dbReference>
<keyword evidence="5 12" id="KW-0812">Transmembrane</keyword>
<name>A0A482VVK7_ASBVE</name>
<evidence type="ECO:0000313" key="14">
    <source>
        <dbReference type="EMBL" id="RZC36790.1"/>
    </source>
</evidence>
<keyword evidence="15" id="KW-1185">Reference proteome</keyword>
<comment type="caution">
    <text evidence="14">The sequence shown here is derived from an EMBL/GenBank/DDBJ whole genome shotgun (WGS) entry which is preliminary data.</text>
</comment>
<comment type="similarity">
    <text evidence="2 12">Belongs to the amiloride-sensitive sodium channel (TC 1.A.6) family.</text>
</comment>
<gene>
    <name evidence="14" type="ORF">BDFB_004081</name>
</gene>
<keyword evidence="4 12" id="KW-0894">Sodium channel</keyword>
<dbReference type="GO" id="GO:0016020">
    <property type="term" value="C:membrane"/>
    <property type="evidence" value="ECO:0007669"/>
    <property type="project" value="UniProtKB-SubCell"/>
</dbReference>
<organism evidence="14 15">
    <name type="scientific">Asbolus verrucosus</name>
    <name type="common">Desert ironclad beetle</name>
    <dbReference type="NCBI Taxonomy" id="1661398"/>
    <lineage>
        <taxon>Eukaryota</taxon>
        <taxon>Metazoa</taxon>
        <taxon>Ecdysozoa</taxon>
        <taxon>Arthropoda</taxon>
        <taxon>Hexapoda</taxon>
        <taxon>Insecta</taxon>
        <taxon>Pterygota</taxon>
        <taxon>Neoptera</taxon>
        <taxon>Endopterygota</taxon>
        <taxon>Coleoptera</taxon>
        <taxon>Polyphaga</taxon>
        <taxon>Cucujiformia</taxon>
        <taxon>Tenebrionidae</taxon>
        <taxon>Pimeliinae</taxon>
        <taxon>Asbolus</taxon>
    </lineage>
</organism>
<evidence type="ECO:0000256" key="13">
    <source>
        <dbReference type="SAM" id="Phobius"/>
    </source>
</evidence>
<keyword evidence="8 12" id="KW-0406">Ion transport</keyword>
<keyword evidence="11 12" id="KW-0407">Ion channel</keyword>
<evidence type="ECO:0000256" key="3">
    <source>
        <dbReference type="ARBA" id="ARBA00022448"/>
    </source>
</evidence>
<proteinExistence type="inferred from homology"/>
<keyword evidence="3 12" id="KW-0813">Transport</keyword>
<evidence type="ECO:0000256" key="5">
    <source>
        <dbReference type="ARBA" id="ARBA00022692"/>
    </source>
</evidence>
<keyword evidence="7" id="KW-0915">Sodium</keyword>
<dbReference type="AlphaFoldDB" id="A0A482VVK7"/>
<comment type="subcellular location">
    <subcellularLocation>
        <location evidence="1">Membrane</location>
        <topology evidence="1">Multi-pass membrane protein</topology>
    </subcellularLocation>
</comment>
<evidence type="ECO:0000256" key="9">
    <source>
        <dbReference type="ARBA" id="ARBA00023136"/>
    </source>
</evidence>
<evidence type="ECO:0000256" key="8">
    <source>
        <dbReference type="ARBA" id="ARBA00023065"/>
    </source>
</evidence>
<dbReference type="EMBL" id="QDEB01058876">
    <property type="protein sequence ID" value="RZC36790.1"/>
    <property type="molecule type" value="Genomic_DNA"/>
</dbReference>
<evidence type="ECO:0000256" key="7">
    <source>
        <dbReference type="ARBA" id="ARBA00023053"/>
    </source>
</evidence>
<keyword evidence="10 12" id="KW-0739">Sodium transport</keyword>
<keyword evidence="9 13" id="KW-0472">Membrane</keyword>